<proteinExistence type="predicted"/>
<organism evidence="1 2">
    <name type="scientific">Phytophthora fragariaefolia</name>
    <dbReference type="NCBI Taxonomy" id="1490495"/>
    <lineage>
        <taxon>Eukaryota</taxon>
        <taxon>Sar</taxon>
        <taxon>Stramenopiles</taxon>
        <taxon>Oomycota</taxon>
        <taxon>Peronosporomycetes</taxon>
        <taxon>Peronosporales</taxon>
        <taxon>Peronosporaceae</taxon>
        <taxon>Phytophthora</taxon>
    </lineage>
</organism>
<accession>A0A9W6YLS7</accession>
<dbReference type="GO" id="GO:0004601">
    <property type="term" value="F:peroxidase activity"/>
    <property type="evidence" value="ECO:0007669"/>
    <property type="project" value="InterPro"/>
</dbReference>
<gene>
    <name evidence="1" type="ORF">Pfra01_002822000</name>
</gene>
<reference evidence="1" key="1">
    <citation type="submission" date="2023-04" db="EMBL/GenBank/DDBJ databases">
        <title>Phytophthora fragariaefolia NBRC 109709.</title>
        <authorList>
            <person name="Ichikawa N."/>
            <person name="Sato H."/>
            <person name="Tonouchi N."/>
        </authorList>
    </citation>
    <scope>NUCLEOTIDE SEQUENCE</scope>
    <source>
        <strain evidence="1">NBRC 109709</strain>
    </source>
</reference>
<keyword evidence="2" id="KW-1185">Reference proteome</keyword>
<evidence type="ECO:0000313" key="2">
    <source>
        <dbReference type="Proteomes" id="UP001165121"/>
    </source>
</evidence>
<name>A0A9W6YLS7_9STRA</name>
<dbReference type="EMBL" id="BSXT01008712">
    <property type="protein sequence ID" value="GMF66628.1"/>
    <property type="molecule type" value="Genomic_DNA"/>
</dbReference>
<dbReference type="InterPro" id="IPR036851">
    <property type="entry name" value="Chloroperoxidase-like_sf"/>
</dbReference>
<dbReference type="Gene3D" id="1.10.489.10">
    <property type="entry name" value="Chloroperoxidase-like"/>
    <property type="match status" value="1"/>
</dbReference>
<protein>
    <submittedName>
        <fullName evidence="1">Unnamed protein product</fullName>
    </submittedName>
</protein>
<dbReference type="AlphaFoldDB" id="A0A9W6YLS7"/>
<comment type="caution">
    <text evidence="1">The sequence shown here is derived from an EMBL/GenBank/DDBJ whole genome shotgun (WGS) entry which is preliminary data.</text>
</comment>
<dbReference type="Proteomes" id="UP001165121">
    <property type="component" value="Unassembled WGS sequence"/>
</dbReference>
<evidence type="ECO:0000313" key="1">
    <source>
        <dbReference type="EMBL" id="GMF66628.1"/>
    </source>
</evidence>
<sequence length="105" mass="11069">MSLTAIQDKLNIGENLAAVIGTLTPGGGGRSDSYFGEDPELITPALYNDVLSNARDENIDVTGGAQIQANRVAYGHQYNAQFDLSATPAFLAQAEVVLLLRGFVG</sequence>